<dbReference type="GO" id="GO:0006950">
    <property type="term" value="P:response to stress"/>
    <property type="evidence" value="ECO:0007669"/>
    <property type="project" value="UniProtKB-ARBA"/>
</dbReference>
<evidence type="ECO:0000313" key="8">
    <source>
        <dbReference type="Proteomes" id="UP001139516"/>
    </source>
</evidence>
<evidence type="ECO:0000313" key="7">
    <source>
        <dbReference type="EMBL" id="MCK8785761.1"/>
    </source>
</evidence>
<dbReference type="GO" id="GO:0005829">
    <property type="term" value="C:cytosol"/>
    <property type="evidence" value="ECO:0007669"/>
    <property type="project" value="TreeGrafter"/>
</dbReference>
<gene>
    <name evidence="7" type="ORF">M0638_15355</name>
</gene>
<dbReference type="CDD" id="cd02956">
    <property type="entry name" value="ybbN"/>
    <property type="match status" value="1"/>
</dbReference>
<dbReference type="Gene3D" id="3.40.30.10">
    <property type="entry name" value="Glutaredoxin"/>
    <property type="match status" value="1"/>
</dbReference>
<dbReference type="InterPro" id="IPR011990">
    <property type="entry name" value="TPR-like_helical_dom_sf"/>
</dbReference>
<dbReference type="PROSITE" id="PS51352">
    <property type="entry name" value="THIOREDOXIN_2"/>
    <property type="match status" value="1"/>
</dbReference>
<dbReference type="Gene3D" id="1.25.40.10">
    <property type="entry name" value="Tetratricopeptide repeat domain"/>
    <property type="match status" value="2"/>
</dbReference>
<dbReference type="Proteomes" id="UP001139516">
    <property type="component" value="Unassembled WGS sequence"/>
</dbReference>
<dbReference type="PANTHER" id="PTHR45663">
    <property type="entry name" value="GEO12009P1"/>
    <property type="match status" value="1"/>
</dbReference>
<feature type="domain" description="Thioredoxin" evidence="6">
    <location>
        <begin position="20"/>
        <end position="142"/>
    </location>
</feature>
<keyword evidence="8" id="KW-1185">Reference proteome</keyword>
<dbReference type="Pfam" id="PF14559">
    <property type="entry name" value="TPR_19"/>
    <property type="match status" value="1"/>
</dbReference>
<feature type="region of interest" description="Disordered" evidence="5">
    <location>
        <begin position="1"/>
        <end position="25"/>
    </location>
</feature>
<dbReference type="InterPro" id="IPR036249">
    <property type="entry name" value="Thioredoxin-like_sf"/>
</dbReference>
<evidence type="ECO:0000256" key="5">
    <source>
        <dbReference type="SAM" id="MobiDB-lite"/>
    </source>
</evidence>
<evidence type="ECO:0000256" key="4">
    <source>
        <dbReference type="ARBA" id="ARBA00023284"/>
    </source>
</evidence>
<protein>
    <submittedName>
        <fullName evidence="7">Tetratricopeptide repeat protein</fullName>
    </submittedName>
</protein>
<dbReference type="RefSeq" id="WP_248667876.1">
    <property type="nucleotide sequence ID" value="NZ_JALPRX010000065.1"/>
</dbReference>
<name>A0A9X1YGC3_9PROT</name>
<keyword evidence="4" id="KW-0676">Redox-active center</keyword>
<dbReference type="InterPro" id="IPR013766">
    <property type="entry name" value="Thioredoxin_domain"/>
</dbReference>
<dbReference type="InterPro" id="IPR017937">
    <property type="entry name" value="Thioredoxin_CS"/>
</dbReference>
<evidence type="ECO:0000256" key="3">
    <source>
        <dbReference type="ARBA" id="ARBA00023157"/>
    </source>
</evidence>
<dbReference type="PANTHER" id="PTHR45663:SF11">
    <property type="entry name" value="GEO12009P1"/>
    <property type="match status" value="1"/>
</dbReference>
<dbReference type="Pfam" id="PF00085">
    <property type="entry name" value="Thioredoxin"/>
    <property type="match status" value="1"/>
</dbReference>
<proteinExistence type="predicted"/>
<dbReference type="GO" id="GO:0015035">
    <property type="term" value="F:protein-disulfide reductase activity"/>
    <property type="evidence" value="ECO:0007669"/>
    <property type="project" value="TreeGrafter"/>
</dbReference>
<organism evidence="7 8">
    <name type="scientific">Roseomonas acroporae</name>
    <dbReference type="NCBI Taxonomy" id="2937791"/>
    <lineage>
        <taxon>Bacteria</taxon>
        <taxon>Pseudomonadati</taxon>
        <taxon>Pseudomonadota</taxon>
        <taxon>Alphaproteobacteria</taxon>
        <taxon>Acetobacterales</taxon>
        <taxon>Roseomonadaceae</taxon>
        <taxon>Roseomonas</taxon>
    </lineage>
</organism>
<evidence type="ECO:0000256" key="2">
    <source>
        <dbReference type="ARBA" id="ARBA00022982"/>
    </source>
</evidence>
<dbReference type="Pfam" id="PF14561">
    <property type="entry name" value="TPR_20"/>
    <property type="match status" value="1"/>
</dbReference>
<dbReference type="PROSITE" id="PS00194">
    <property type="entry name" value="THIOREDOXIN_1"/>
    <property type="match status" value="1"/>
</dbReference>
<dbReference type="EMBL" id="JALPRX010000065">
    <property type="protein sequence ID" value="MCK8785761.1"/>
    <property type="molecule type" value="Genomic_DNA"/>
</dbReference>
<dbReference type="AlphaFoldDB" id="A0A9X1YGC3"/>
<keyword evidence="1" id="KW-0813">Transport</keyword>
<accession>A0A9X1YGC3</accession>
<keyword evidence="2" id="KW-0249">Electron transport</keyword>
<evidence type="ECO:0000259" key="6">
    <source>
        <dbReference type="PROSITE" id="PS51352"/>
    </source>
</evidence>
<evidence type="ECO:0000256" key="1">
    <source>
        <dbReference type="ARBA" id="ARBA00022448"/>
    </source>
</evidence>
<dbReference type="SUPFAM" id="SSF48452">
    <property type="entry name" value="TPR-like"/>
    <property type="match status" value="1"/>
</dbReference>
<dbReference type="GO" id="GO:0045454">
    <property type="term" value="P:cell redox homeostasis"/>
    <property type="evidence" value="ECO:0007669"/>
    <property type="project" value="TreeGrafter"/>
</dbReference>
<reference evidence="7" key="1">
    <citation type="submission" date="2022-04" db="EMBL/GenBank/DDBJ databases">
        <title>Roseomonas acroporae sp. nov., isolated from coral Acropora digitifera.</title>
        <authorList>
            <person name="Sun H."/>
        </authorList>
    </citation>
    <scope>NUCLEOTIDE SEQUENCE</scope>
    <source>
        <strain evidence="7">NAR14</strain>
    </source>
</reference>
<sequence>MNTIFDPNSPAASGGAPPGTPPGAPPAADIIKDVDQKTFMQDVVQASREVPVLVDFWATWCGPCKQLTPTLEKVVTAAGGRVRLAKIDIDKNRALVQQLAQLGLPLQSVPTVAAFWQGQIADLFQGALPEGEVKKFVEALLKLAGGQMPAADLLAEAKAAAEEGDHRGALELYAALAQAEPENAEALAGLARSLLELGEEEQARQVLEGVPAALKSNAAIAGVRSALELAEAGRKAREGLAGFERRLAADPDDHEARIELAVALNAAGEREQAAEALLEAIRRDRAWNEEAARKQLLQFFEAWGFADPATQAARRKLSALLFR</sequence>
<dbReference type="SUPFAM" id="SSF52833">
    <property type="entry name" value="Thioredoxin-like"/>
    <property type="match status" value="1"/>
</dbReference>
<comment type="caution">
    <text evidence="7">The sequence shown here is derived from an EMBL/GenBank/DDBJ whole genome shotgun (WGS) entry which is preliminary data.</text>
</comment>
<keyword evidence="3" id="KW-1015">Disulfide bond</keyword>